<dbReference type="SUPFAM" id="SSF81665">
    <property type="entry name" value="Calcium ATPase, transmembrane domain M"/>
    <property type="match status" value="1"/>
</dbReference>
<dbReference type="Proteomes" id="UP000623129">
    <property type="component" value="Unassembled WGS sequence"/>
</dbReference>
<keyword evidence="1" id="KW-0812">Transmembrane</keyword>
<dbReference type="Gene3D" id="2.70.150.10">
    <property type="entry name" value="Calcium-transporting ATPase, cytoplasmic transduction domain A"/>
    <property type="match status" value="1"/>
</dbReference>
<dbReference type="OrthoDB" id="158672at2759"/>
<dbReference type="InterPro" id="IPR004014">
    <property type="entry name" value="ATPase_P-typ_cation-transptr_N"/>
</dbReference>
<feature type="domain" description="Cation-transporting P-type ATPase N-terminal" evidence="2">
    <location>
        <begin position="67"/>
        <end position="123"/>
    </location>
</feature>
<comment type="caution">
    <text evidence="3">The sequence shown here is derived from an EMBL/GenBank/DDBJ whole genome shotgun (WGS) entry which is preliminary data.</text>
</comment>
<dbReference type="EMBL" id="SWLB01000005">
    <property type="protein sequence ID" value="KAF3338382.1"/>
    <property type="molecule type" value="Genomic_DNA"/>
</dbReference>
<evidence type="ECO:0000313" key="4">
    <source>
        <dbReference type="Proteomes" id="UP000623129"/>
    </source>
</evidence>
<evidence type="ECO:0000313" key="3">
    <source>
        <dbReference type="EMBL" id="KAF3338382.1"/>
    </source>
</evidence>
<gene>
    <name evidence="3" type="ORF">FCM35_KLT17219</name>
</gene>
<dbReference type="SUPFAM" id="SSF81653">
    <property type="entry name" value="Calcium ATPase, transduction domain A"/>
    <property type="match status" value="1"/>
</dbReference>
<evidence type="ECO:0000259" key="2">
    <source>
        <dbReference type="Pfam" id="PF00690"/>
    </source>
</evidence>
<dbReference type="InterPro" id="IPR008250">
    <property type="entry name" value="ATPase_P-typ_transduc_dom_A_sf"/>
</dbReference>
<keyword evidence="1" id="KW-1133">Transmembrane helix</keyword>
<dbReference type="Gene3D" id="1.20.1110.10">
    <property type="entry name" value="Calcium-transporting ATPase, transmembrane domain"/>
    <property type="match status" value="1"/>
</dbReference>
<proteinExistence type="predicted"/>
<dbReference type="PANTHER" id="PTHR42861">
    <property type="entry name" value="CALCIUM-TRANSPORTING ATPASE"/>
    <property type="match status" value="1"/>
</dbReference>
<keyword evidence="4" id="KW-1185">Reference proteome</keyword>
<keyword evidence="1" id="KW-0472">Membrane</keyword>
<dbReference type="AlphaFoldDB" id="A0A833VG03"/>
<name>A0A833VG03_9POAL</name>
<organism evidence="3 4">
    <name type="scientific">Carex littledalei</name>
    <dbReference type="NCBI Taxonomy" id="544730"/>
    <lineage>
        <taxon>Eukaryota</taxon>
        <taxon>Viridiplantae</taxon>
        <taxon>Streptophyta</taxon>
        <taxon>Embryophyta</taxon>
        <taxon>Tracheophyta</taxon>
        <taxon>Spermatophyta</taxon>
        <taxon>Magnoliopsida</taxon>
        <taxon>Liliopsida</taxon>
        <taxon>Poales</taxon>
        <taxon>Cyperaceae</taxon>
        <taxon>Cyperoideae</taxon>
        <taxon>Cariceae</taxon>
        <taxon>Carex</taxon>
        <taxon>Carex subgen. Euthyceras</taxon>
    </lineage>
</organism>
<dbReference type="InterPro" id="IPR023298">
    <property type="entry name" value="ATPase_P-typ_TM_dom_sf"/>
</dbReference>
<accession>A0A833VG03</accession>
<protein>
    <submittedName>
        <fullName evidence="3">Calcium-transporting ATPase 3 isoform X2</fullName>
    </submittedName>
</protein>
<reference evidence="3" key="1">
    <citation type="submission" date="2020-01" db="EMBL/GenBank/DDBJ databases">
        <title>Genome sequence of Kobresia littledalei, the first chromosome-level genome in the family Cyperaceae.</title>
        <authorList>
            <person name="Qu G."/>
        </authorList>
    </citation>
    <scope>NUCLEOTIDE SEQUENCE</scope>
    <source>
        <strain evidence="3">C.B.Clarke</strain>
        <tissue evidence="3">Leaf</tissue>
    </source>
</reference>
<dbReference type="Pfam" id="PF00690">
    <property type="entry name" value="Cation_ATPase_N"/>
    <property type="match status" value="1"/>
</dbReference>
<feature type="transmembrane region" description="Helical" evidence="1">
    <location>
        <begin position="103"/>
        <end position="126"/>
    </location>
</feature>
<feature type="transmembrane region" description="Helical" evidence="1">
    <location>
        <begin position="132"/>
        <end position="148"/>
    </location>
</feature>
<sequence length="240" mass="27700">MDPTNFINRSNTSNGNKRNLRYFLSICVGKLFGTGNNDGELRSNEEKRVCSWIYALAKADRDIAFEFVRSTERGLSFKEAERRRREEGPNIPFDNSFLKRRQLLWRAFFHPFNIILLVMATLSYLARDSANGTIMLALVLISVGLRFHQEYNSSMAAKHLFELLRSPVRVQRCAGRINQTELVVQIDQRDVVPGDIVHFSPGDLFPGDIRLITSRDLIVRRIRDSTKNSRCKGRFEDPFI</sequence>
<evidence type="ECO:0000256" key="1">
    <source>
        <dbReference type="SAM" id="Phobius"/>
    </source>
</evidence>